<evidence type="ECO:0000313" key="3">
    <source>
        <dbReference type="RefSeq" id="XP_035827199.1"/>
    </source>
</evidence>
<name>A0ABM1VXQ7_APLCA</name>
<keyword evidence="2" id="KW-1185">Reference proteome</keyword>
<dbReference type="Proteomes" id="UP000694888">
    <property type="component" value="Unplaced"/>
</dbReference>
<feature type="domain" description="KNTC1 N-terminal" evidence="1">
    <location>
        <begin position="33"/>
        <end position="352"/>
    </location>
</feature>
<dbReference type="Pfam" id="PF24506">
    <property type="entry name" value="KNTC1_N"/>
    <property type="match status" value="1"/>
</dbReference>
<evidence type="ECO:0000313" key="4">
    <source>
        <dbReference type="RefSeq" id="XP_035827200.1"/>
    </source>
</evidence>
<sequence length="429" mass="47657">MKTMEGKVWQLTGADTTCGCEAIGQLFIDSAERPRTASATDGSTFVWSVDQQLTLFQGQHTCIKHFQSRIDDVALAPGGLIAVAESRGSVTVGVLQTSETGILFKEKNHCNFVPENERFADVTFVKVIFQVCEEESSCRLMCLSSGGLLLVFRNIRLLDGDIDLSAVKVDKLRTSHSQSWDVAATESNVYTVGGGASCLNVFSCEDEGQLVPQEQVSEDGDPEMRALAVLSNGDALLTMDSKGTFYLFDTVVLMVVHTWSGPGCVDFRIVDPRSDKPFKLENFKLVALVPQEEKVQLLSLPDRRSLFEQRISGRASLGKALMSQEEIFTTEWKSIEDEDGAETTVVYRCYAETNPQQRLLRLIAKKRFAEAQELATMYGLDYNFVPHIVQSKIWQTFPTLAEMEDHLRQCATEASPLCYSNCFMALATQ</sequence>
<dbReference type="InterPro" id="IPR052802">
    <property type="entry name" value="KNTC1"/>
</dbReference>
<dbReference type="SUPFAM" id="SSF101908">
    <property type="entry name" value="Putative isomerase YbhE"/>
    <property type="match status" value="1"/>
</dbReference>
<accession>A0ABM1VXQ7</accession>
<dbReference type="Gene3D" id="2.130.10.10">
    <property type="entry name" value="YVTN repeat-like/Quinoprotein amine dehydrogenase"/>
    <property type="match status" value="1"/>
</dbReference>
<gene>
    <name evidence="3 4" type="primary">LOC118477180</name>
</gene>
<proteinExistence type="predicted"/>
<evidence type="ECO:0000259" key="1">
    <source>
        <dbReference type="Pfam" id="PF24506"/>
    </source>
</evidence>
<dbReference type="RefSeq" id="XP_035827199.1">
    <property type="nucleotide sequence ID" value="XM_035971306.1"/>
</dbReference>
<dbReference type="InterPro" id="IPR015943">
    <property type="entry name" value="WD40/YVTN_repeat-like_dom_sf"/>
</dbReference>
<protein>
    <submittedName>
        <fullName evidence="3 4">Uncharacterized protein LOC118477180</fullName>
    </submittedName>
</protein>
<evidence type="ECO:0000313" key="2">
    <source>
        <dbReference type="Proteomes" id="UP000694888"/>
    </source>
</evidence>
<dbReference type="PANTHER" id="PTHR15688:SF1">
    <property type="entry name" value="KINETOCHORE-ASSOCIATED PROTEIN 1"/>
    <property type="match status" value="1"/>
</dbReference>
<dbReference type="GeneID" id="118477180"/>
<reference evidence="3 4" key="1">
    <citation type="submission" date="2025-05" db="UniProtKB">
        <authorList>
            <consortium name="RefSeq"/>
        </authorList>
    </citation>
    <scope>IDENTIFICATION</scope>
</reference>
<organism evidence="2 4">
    <name type="scientific">Aplysia californica</name>
    <name type="common">California sea hare</name>
    <dbReference type="NCBI Taxonomy" id="6500"/>
    <lineage>
        <taxon>Eukaryota</taxon>
        <taxon>Metazoa</taxon>
        <taxon>Spiralia</taxon>
        <taxon>Lophotrochozoa</taxon>
        <taxon>Mollusca</taxon>
        <taxon>Gastropoda</taxon>
        <taxon>Heterobranchia</taxon>
        <taxon>Euthyneura</taxon>
        <taxon>Tectipleura</taxon>
        <taxon>Aplysiida</taxon>
        <taxon>Aplysioidea</taxon>
        <taxon>Aplysiidae</taxon>
        <taxon>Aplysia</taxon>
    </lineage>
</organism>
<dbReference type="RefSeq" id="XP_035827200.1">
    <property type="nucleotide sequence ID" value="XM_035971307.1"/>
</dbReference>
<dbReference type="InterPro" id="IPR055402">
    <property type="entry name" value="KNTC1_N"/>
</dbReference>
<dbReference type="PANTHER" id="PTHR15688">
    <property type="entry name" value="KINETOCHORE-ASSOCIATED PROTEIN 1"/>
    <property type="match status" value="1"/>
</dbReference>